<dbReference type="Pfam" id="PF12728">
    <property type="entry name" value="HTH_17"/>
    <property type="match status" value="1"/>
</dbReference>
<feature type="domain" description="Helix-turn-helix" evidence="1">
    <location>
        <begin position="34"/>
        <end position="73"/>
    </location>
</feature>
<name>A0A2K1PYG6_9GAMM</name>
<evidence type="ECO:0000313" key="2">
    <source>
        <dbReference type="EMBL" id="PNS07828.1"/>
    </source>
</evidence>
<accession>A0A2K1PYG6</accession>
<sequence>MDKQQHTAHERGPLLDNYTANELQLAWPIAKAGARLGVCRTKAYELVNSGRLKAVNIAGKRVIPESELQRLVSELLEAA</sequence>
<dbReference type="Proteomes" id="UP000236220">
    <property type="component" value="Unassembled WGS sequence"/>
</dbReference>
<dbReference type="InterPro" id="IPR041657">
    <property type="entry name" value="HTH_17"/>
</dbReference>
<evidence type="ECO:0000313" key="3">
    <source>
        <dbReference type="Proteomes" id="UP000236220"/>
    </source>
</evidence>
<proteinExistence type="predicted"/>
<reference evidence="2 3" key="1">
    <citation type="submission" date="2017-08" db="EMBL/GenBank/DDBJ databases">
        <title>Lysobacter sylvestris genome.</title>
        <authorList>
            <person name="Zhang D.-C."/>
            <person name="Albuquerque L."/>
            <person name="Franca L."/>
            <person name="Froufe H.J.C."/>
            <person name="Barroso C."/>
            <person name="Egas C."/>
            <person name="Da Costa M."/>
            <person name="Margesin R."/>
        </authorList>
    </citation>
    <scope>NUCLEOTIDE SEQUENCE [LARGE SCALE GENOMIC DNA]</scope>
    <source>
        <strain evidence="2 3">AM20-91</strain>
    </source>
</reference>
<protein>
    <submittedName>
        <fullName evidence="2">Helix-turn-helix protein</fullName>
    </submittedName>
</protein>
<dbReference type="AlphaFoldDB" id="A0A2K1PYG6"/>
<comment type="caution">
    <text evidence="2">The sequence shown here is derived from an EMBL/GenBank/DDBJ whole genome shotgun (WGS) entry which is preliminary data.</text>
</comment>
<evidence type="ECO:0000259" key="1">
    <source>
        <dbReference type="Pfam" id="PF12728"/>
    </source>
</evidence>
<dbReference type="EMBL" id="NPZB01000002">
    <property type="protein sequence ID" value="PNS07828.1"/>
    <property type="molecule type" value="Genomic_DNA"/>
</dbReference>
<gene>
    <name evidence="2" type="ORF">Lysil_2004</name>
</gene>
<keyword evidence="3" id="KW-1185">Reference proteome</keyword>
<dbReference type="OrthoDB" id="9806039at2"/>
<dbReference type="RefSeq" id="WP_103075487.1">
    <property type="nucleotide sequence ID" value="NZ_NPZB01000002.1"/>
</dbReference>
<organism evidence="2 3">
    <name type="scientific">Solilutibacter silvestris</name>
    <dbReference type="NCBI Taxonomy" id="1645665"/>
    <lineage>
        <taxon>Bacteria</taxon>
        <taxon>Pseudomonadati</taxon>
        <taxon>Pseudomonadota</taxon>
        <taxon>Gammaproteobacteria</taxon>
        <taxon>Lysobacterales</taxon>
        <taxon>Lysobacteraceae</taxon>
        <taxon>Solilutibacter</taxon>
    </lineage>
</organism>